<reference evidence="2" key="1">
    <citation type="submission" date="2020-12" db="EMBL/GenBank/DDBJ databases">
        <title>The genome sequence of Inhella sp. 1Y17.</title>
        <authorList>
            <person name="Liu Y."/>
        </authorList>
    </citation>
    <scope>NUCLEOTIDE SEQUENCE</scope>
    <source>
        <strain evidence="2">1Y17</strain>
    </source>
</reference>
<dbReference type="AlphaFoldDB" id="A0A931J3S0"/>
<evidence type="ECO:0000313" key="3">
    <source>
        <dbReference type="Proteomes" id="UP000613266"/>
    </source>
</evidence>
<comment type="caution">
    <text evidence="2">The sequence shown here is derived from an EMBL/GenBank/DDBJ whole genome shotgun (WGS) entry which is preliminary data.</text>
</comment>
<sequence>MNTRALLLLLGMASAQAEVVVVVSAKSPVAKLEKAQVVDLYLGVSKELPGAGQAQLLAAAPPLRDEFYGKVLGKEPSQVKAIWSRLIFSGKGVAPKELGSAADIKSALAGNPNAVAYLDKADVDASVKVVFSP</sequence>
<dbReference type="EMBL" id="JAEDAK010000010">
    <property type="protein sequence ID" value="MBH9578228.1"/>
    <property type="molecule type" value="Genomic_DNA"/>
</dbReference>
<dbReference type="RefSeq" id="WP_198111997.1">
    <property type="nucleotide sequence ID" value="NZ_JAEDAK010000010.1"/>
</dbReference>
<protein>
    <submittedName>
        <fullName evidence="2">Phosphate ABC transporter substrate-binding protein</fullName>
    </submittedName>
</protein>
<gene>
    <name evidence="2" type="ORF">I7X39_15165</name>
</gene>
<dbReference type="Proteomes" id="UP000613266">
    <property type="component" value="Unassembled WGS sequence"/>
</dbReference>
<feature type="signal peptide" evidence="1">
    <location>
        <begin position="1"/>
        <end position="17"/>
    </location>
</feature>
<name>A0A931J3S0_9BURK</name>
<evidence type="ECO:0000313" key="2">
    <source>
        <dbReference type="EMBL" id="MBH9578228.1"/>
    </source>
</evidence>
<proteinExistence type="predicted"/>
<dbReference type="Gene3D" id="3.40.190.10">
    <property type="entry name" value="Periplasmic binding protein-like II"/>
    <property type="match status" value="1"/>
</dbReference>
<keyword evidence="3" id="KW-1185">Reference proteome</keyword>
<organism evidence="2 3">
    <name type="scientific">Inhella proteolytica</name>
    <dbReference type="NCBI Taxonomy" id="2795029"/>
    <lineage>
        <taxon>Bacteria</taxon>
        <taxon>Pseudomonadati</taxon>
        <taxon>Pseudomonadota</taxon>
        <taxon>Betaproteobacteria</taxon>
        <taxon>Burkholderiales</taxon>
        <taxon>Sphaerotilaceae</taxon>
        <taxon>Inhella</taxon>
    </lineage>
</organism>
<feature type="chain" id="PRO_5038035079" evidence="1">
    <location>
        <begin position="18"/>
        <end position="133"/>
    </location>
</feature>
<dbReference type="SUPFAM" id="SSF53850">
    <property type="entry name" value="Periplasmic binding protein-like II"/>
    <property type="match status" value="1"/>
</dbReference>
<accession>A0A931J3S0</accession>
<evidence type="ECO:0000256" key="1">
    <source>
        <dbReference type="SAM" id="SignalP"/>
    </source>
</evidence>
<keyword evidence="1" id="KW-0732">Signal</keyword>